<dbReference type="AlphaFoldDB" id="A0A251SFF1"/>
<name>A0A251SFF1_HELAN</name>
<sequence length="57" mass="6645">MKCVAKKIVKQLHQSMYSRHCRFVLGFGEYIEDVYAAYEQHKLETMVLSCGTIILFS</sequence>
<keyword evidence="2" id="KW-1185">Reference proteome</keyword>
<gene>
    <name evidence="1" type="ORF">HannXRQ_Chr14g0436301</name>
</gene>
<dbReference type="EMBL" id="CM007903">
    <property type="protein sequence ID" value="OTF97589.1"/>
    <property type="molecule type" value="Genomic_DNA"/>
</dbReference>
<proteinExistence type="predicted"/>
<organism evidence="1 2">
    <name type="scientific">Helianthus annuus</name>
    <name type="common">Common sunflower</name>
    <dbReference type="NCBI Taxonomy" id="4232"/>
    <lineage>
        <taxon>Eukaryota</taxon>
        <taxon>Viridiplantae</taxon>
        <taxon>Streptophyta</taxon>
        <taxon>Embryophyta</taxon>
        <taxon>Tracheophyta</taxon>
        <taxon>Spermatophyta</taxon>
        <taxon>Magnoliopsida</taxon>
        <taxon>eudicotyledons</taxon>
        <taxon>Gunneridae</taxon>
        <taxon>Pentapetalae</taxon>
        <taxon>asterids</taxon>
        <taxon>campanulids</taxon>
        <taxon>Asterales</taxon>
        <taxon>Asteraceae</taxon>
        <taxon>Asteroideae</taxon>
        <taxon>Heliantheae alliance</taxon>
        <taxon>Heliantheae</taxon>
        <taxon>Helianthus</taxon>
    </lineage>
</organism>
<evidence type="ECO:0000313" key="1">
    <source>
        <dbReference type="EMBL" id="OTF97589.1"/>
    </source>
</evidence>
<dbReference type="InParanoid" id="A0A251SFF1"/>
<reference evidence="2" key="1">
    <citation type="journal article" date="2017" name="Nature">
        <title>The sunflower genome provides insights into oil metabolism, flowering and Asterid evolution.</title>
        <authorList>
            <person name="Badouin H."/>
            <person name="Gouzy J."/>
            <person name="Grassa C.J."/>
            <person name="Murat F."/>
            <person name="Staton S.E."/>
            <person name="Cottret L."/>
            <person name="Lelandais-Briere C."/>
            <person name="Owens G.L."/>
            <person name="Carrere S."/>
            <person name="Mayjonade B."/>
            <person name="Legrand L."/>
            <person name="Gill N."/>
            <person name="Kane N.C."/>
            <person name="Bowers J.E."/>
            <person name="Hubner S."/>
            <person name="Bellec A."/>
            <person name="Berard A."/>
            <person name="Berges H."/>
            <person name="Blanchet N."/>
            <person name="Boniface M.C."/>
            <person name="Brunel D."/>
            <person name="Catrice O."/>
            <person name="Chaidir N."/>
            <person name="Claudel C."/>
            <person name="Donnadieu C."/>
            <person name="Faraut T."/>
            <person name="Fievet G."/>
            <person name="Helmstetter N."/>
            <person name="King M."/>
            <person name="Knapp S.J."/>
            <person name="Lai Z."/>
            <person name="Le Paslier M.C."/>
            <person name="Lippi Y."/>
            <person name="Lorenzon L."/>
            <person name="Mandel J.R."/>
            <person name="Marage G."/>
            <person name="Marchand G."/>
            <person name="Marquand E."/>
            <person name="Bret-Mestries E."/>
            <person name="Morien E."/>
            <person name="Nambeesan S."/>
            <person name="Nguyen T."/>
            <person name="Pegot-Espagnet P."/>
            <person name="Pouilly N."/>
            <person name="Raftis F."/>
            <person name="Sallet E."/>
            <person name="Schiex T."/>
            <person name="Thomas J."/>
            <person name="Vandecasteele C."/>
            <person name="Vares D."/>
            <person name="Vear F."/>
            <person name="Vautrin S."/>
            <person name="Crespi M."/>
            <person name="Mangin B."/>
            <person name="Burke J.M."/>
            <person name="Salse J."/>
            <person name="Munos S."/>
            <person name="Vincourt P."/>
            <person name="Rieseberg L.H."/>
            <person name="Langlade N.B."/>
        </authorList>
    </citation>
    <scope>NUCLEOTIDE SEQUENCE [LARGE SCALE GENOMIC DNA]</scope>
    <source>
        <strain evidence="2">cv. SF193</strain>
    </source>
</reference>
<evidence type="ECO:0000313" key="2">
    <source>
        <dbReference type="Proteomes" id="UP000215914"/>
    </source>
</evidence>
<dbReference type="Proteomes" id="UP000215914">
    <property type="component" value="Chromosome 14"/>
</dbReference>
<protein>
    <submittedName>
        <fullName evidence="1">Uncharacterized protein</fullName>
    </submittedName>
</protein>
<accession>A0A251SFF1</accession>